<dbReference type="PANTHER" id="PTHR24170:SF2">
    <property type="entry name" value="ANKYRIN REPEAT DOMAIN-CONTAINING PROTEIN 27"/>
    <property type="match status" value="1"/>
</dbReference>
<dbReference type="InterPro" id="IPR051248">
    <property type="entry name" value="UPF0507/Ank_repeat_27"/>
</dbReference>
<feature type="repeat" description="ANK" evidence="1">
    <location>
        <begin position="876"/>
        <end position="908"/>
    </location>
</feature>
<feature type="domain" description="VPS9" evidence="3">
    <location>
        <begin position="285"/>
        <end position="423"/>
    </location>
</feature>
<evidence type="ECO:0000256" key="1">
    <source>
        <dbReference type="PROSITE-ProRule" id="PRU00023"/>
    </source>
</evidence>
<dbReference type="GO" id="GO:0043005">
    <property type="term" value="C:neuron projection"/>
    <property type="evidence" value="ECO:0007669"/>
    <property type="project" value="TreeGrafter"/>
</dbReference>
<dbReference type="InterPro" id="IPR003123">
    <property type="entry name" value="VPS9"/>
</dbReference>
<feature type="region of interest" description="Disordered" evidence="2">
    <location>
        <begin position="672"/>
        <end position="730"/>
    </location>
</feature>
<feature type="repeat" description="ANK" evidence="1">
    <location>
        <begin position="547"/>
        <end position="579"/>
    </location>
</feature>
<feature type="repeat" description="ANK" evidence="1">
    <location>
        <begin position="618"/>
        <end position="650"/>
    </location>
</feature>
<feature type="compositionally biased region" description="Basic and acidic residues" evidence="2">
    <location>
        <begin position="964"/>
        <end position="977"/>
    </location>
</feature>
<feature type="repeat" description="ANK" evidence="1">
    <location>
        <begin position="807"/>
        <end position="841"/>
    </location>
</feature>
<name>A0AAJ7UDQ6_PETMA</name>
<dbReference type="SMART" id="SM00248">
    <property type="entry name" value="ANK"/>
    <property type="match status" value="8"/>
</dbReference>
<dbReference type="AlphaFoldDB" id="A0AAJ7UDQ6"/>
<evidence type="ECO:0000313" key="6">
    <source>
        <dbReference type="RefSeq" id="XP_032833326.1"/>
    </source>
</evidence>
<dbReference type="GO" id="GO:0000149">
    <property type="term" value="F:SNARE binding"/>
    <property type="evidence" value="ECO:0007669"/>
    <property type="project" value="TreeGrafter"/>
</dbReference>
<dbReference type="PANTHER" id="PTHR24170">
    <property type="entry name" value="ANKYRIN REPEAT DOMAIN-CONTAINING PROTEIN 27"/>
    <property type="match status" value="1"/>
</dbReference>
<dbReference type="GO" id="GO:0045022">
    <property type="term" value="P:early endosome to late endosome transport"/>
    <property type="evidence" value="ECO:0007669"/>
    <property type="project" value="TreeGrafter"/>
</dbReference>
<dbReference type="CDD" id="cd22885">
    <property type="entry name" value="ANKRD27_zf1"/>
    <property type="match status" value="1"/>
</dbReference>
<dbReference type="Pfam" id="PF00023">
    <property type="entry name" value="Ank"/>
    <property type="match status" value="3"/>
</dbReference>
<dbReference type="Gene3D" id="1.25.40.20">
    <property type="entry name" value="Ankyrin repeat-containing domain"/>
    <property type="match status" value="3"/>
</dbReference>
<dbReference type="SMART" id="SM00167">
    <property type="entry name" value="VPS9"/>
    <property type="match status" value="1"/>
</dbReference>
<dbReference type="PRINTS" id="PR01415">
    <property type="entry name" value="ANKYRIN"/>
</dbReference>
<reference evidence="5 6" key="1">
    <citation type="submission" date="2025-04" db="UniProtKB">
        <authorList>
            <consortium name="RefSeq"/>
        </authorList>
    </citation>
    <scope>IDENTIFICATION</scope>
    <source>
        <tissue evidence="5 6">Sperm</tissue>
    </source>
</reference>
<organism evidence="4 5">
    <name type="scientific">Petromyzon marinus</name>
    <name type="common">Sea lamprey</name>
    <dbReference type="NCBI Taxonomy" id="7757"/>
    <lineage>
        <taxon>Eukaryota</taxon>
        <taxon>Metazoa</taxon>
        <taxon>Chordata</taxon>
        <taxon>Craniata</taxon>
        <taxon>Vertebrata</taxon>
        <taxon>Cyclostomata</taxon>
        <taxon>Hyperoartia</taxon>
        <taxon>Petromyzontiformes</taxon>
        <taxon>Petromyzontidae</taxon>
        <taxon>Petromyzon</taxon>
    </lineage>
</organism>
<dbReference type="Proteomes" id="UP001318040">
    <property type="component" value="Chromosome 63"/>
</dbReference>
<dbReference type="GO" id="GO:0005886">
    <property type="term" value="C:plasma membrane"/>
    <property type="evidence" value="ECO:0007669"/>
    <property type="project" value="TreeGrafter"/>
</dbReference>
<dbReference type="KEGG" id="pmrn:116956024"/>
<dbReference type="CDD" id="cd22886">
    <property type="entry name" value="ANKRD27_zf2"/>
    <property type="match status" value="1"/>
</dbReference>
<dbReference type="PROSITE" id="PS51205">
    <property type="entry name" value="VPS9"/>
    <property type="match status" value="1"/>
</dbReference>
<feature type="repeat" description="ANK" evidence="1">
    <location>
        <begin position="843"/>
        <end position="875"/>
    </location>
</feature>
<dbReference type="InterPro" id="IPR002110">
    <property type="entry name" value="Ankyrin_rpt"/>
</dbReference>
<dbReference type="GO" id="GO:0005085">
    <property type="term" value="F:guanyl-nucleotide exchange factor activity"/>
    <property type="evidence" value="ECO:0007669"/>
    <property type="project" value="TreeGrafter"/>
</dbReference>
<dbReference type="GO" id="GO:0005769">
    <property type="term" value="C:early endosome"/>
    <property type="evidence" value="ECO:0007669"/>
    <property type="project" value="TreeGrafter"/>
</dbReference>
<dbReference type="RefSeq" id="XP_032833326.1">
    <property type="nucleotide sequence ID" value="XM_032977435.1"/>
</dbReference>
<feature type="compositionally biased region" description="Basic and acidic residues" evidence="2">
    <location>
        <begin position="1058"/>
        <end position="1067"/>
    </location>
</feature>
<dbReference type="SUPFAM" id="SSF48403">
    <property type="entry name" value="Ankyrin repeat"/>
    <property type="match status" value="2"/>
</dbReference>
<accession>A0AAJ7UDQ6</accession>
<feature type="region of interest" description="Disordered" evidence="2">
    <location>
        <begin position="1022"/>
        <end position="1086"/>
    </location>
</feature>
<feature type="region of interest" description="Disordered" evidence="2">
    <location>
        <begin position="964"/>
        <end position="995"/>
    </location>
</feature>
<dbReference type="InterPro" id="IPR036770">
    <property type="entry name" value="Ankyrin_rpt-contain_sf"/>
</dbReference>
<evidence type="ECO:0000313" key="5">
    <source>
        <dbReference type="RefSeq" id="XP_032833325.1"/>
    </source>
</evidence>
<dbReference type="GO" id="GO:0048812">
    <property type="term" value="P:neuron projection morphogenesis"/>
    <property type="evidence" value="ECO:0007669"/>
    <property type="project" value="TreeGrafter"/>
</dbReference>
<dbReference type="Pfam" id="PF12796">
    <property type="entry name" value="Ank_2"/>
    <property type="match status" value="2"/>
</dbReference>
<dbReference type="CTD" id="84079"/>
<feature type="compositionally biased region" description="Low complexity" evidence="2">
    <location>
        <begin position="694"/>
        <end position="717"/>
    </location>
</feature>
<dbReference type="PROSITE" id="PS50088">
    <property type="entry name" value="ANK_REPEAT"/>
    <property type="match status" value="8"/>
</dbReference>
<feature type="repeat" description="ANK" evidence="1">
    <location>
        <begin position="580"/>
        <end position="612"/>
    </location>
</feature>
<evidence type="ECO:0000256" key="2">
    <source>
        <dbReference type="SAM" id="MobiDB-lite"/>
    </source>
</evidence>
<dbReference type="InterPro" id="IPR037191">
    <property type="entry name" value="VPS9_dom_sf"/>
</dbReference>
<dbReference type="PROSITE" id="PS50297">
    <property type="entry name" value="ANK_REP_REGION"/>
    <property type="match status" value="8"/>
</dbReference>
<protein>
    <submittedName>
        <fullName evidence="5 6">Ankyrin repeat domain-containing protein 27</fullName>
    </submittedName>
</protein>
<keyword evidence="1" id="KW-0040">ANK repeat</keyword>
<sequence length="1086" mass="114085">MSSYDEDIARNPFFLALQRKRPELFRKAAELHAVVLVPCQGSVRPGALSSCPFESYILLPSADEQTRYVSMGGQAVSLRGGELCLTGGEGPSVSARVLFEETFYTDREESLSLICISRPLDALPPPAHPDAEGSGVSMATVSLSTSCPGGASSGAALQAPASLGPGSMDECREVLAWAESPALAGGGTGGGGGGSVTTGARRDVDRRIAVFTASFRQLEGRSLRHHIDAVGALYSKCLQVVLKDPQLKSLARQEASLKLLKQAVEMYVLNGTHDAIFKAIGTMEASQDAAFNKRTRSLQDLQLKDLGITSDLSINIPRAKRVLGQLNRCRTSQEKLLCLRSAVHTVLLSPSHRVNVQAMTTDDLLPILIFLVVKTEIPNWRANLSYVKNLRFSGGLEDELGYCLTSFEAAVEHIHAGILTPGAGGTGLPGNGSPWSSPGGAISRAPSACAIDLLFECVASGRDEEVSRLLTSGEGGGADAALCHPLCSCDSCERIVSGRLNDPSVVTPFSRNDHGLTPLHVAAQHGRLSLLEMLLAAGAVVNTVDYHGASPLHSACSRGHQAAALLLLDRNANPSAEDMSGNTPLHLACGGGHEACVKALVFFSARGRRVDPSAQNDRGDSPLHVAARWGYEPVVATLLEAGAAPELQNRAGETALTCALNSRVMALIHNSSLHSDEPPDSSKASDRPSPSANRSPECSNSSRRSSTLSDASSLSLSATMLESQSDDEKSRMREVERLLKAVADGDLVMTRFLLGWTDDSDESDTEAFPPTFQLCHPLCQCATCQPQQRRASLLSASGLSVNASDRDGLTPLHAACANAGAAAQVTTALLRHGADPDVGTHRSGHTPLHTAARLGLAQVADILLEHGAKVNKRDRDGNTPLHLACVAPSALTVLLLVQHGASVCLANRRGDSALHEAARAGSADAVRALLYAGASAAVKNRQQRTPAQLAVEQEVLELLERAEAEERGSEVDGRDGGGPRSPPGVGHGAGVGARRHRSVRSLFEAVDEDDYDAERTRLSLASASFDNSKHPRRSPAPADPQDVPSADGCPASAAPTERPAEPGRDGGDPPPPPSPPSPGDPAADVA</sequence>
<dbReference type="GO" id="GO:0005770">
    <property type="term" value="C:late endosome"/>
    <property type="evidence" value="ECO:0007669"/>
    <property type="project" value="TreeGrafter"/>
</dbReference>
<feature type="repeat" description="ANK" evidence="1">
    <location>
        <begin position="514"/>
        <end position="546"/>
    </location>
</feature>
<evidence type="ECO:0000313" key="4">
    <source>
        <dbReference type="Proteomes" id="UP001318040"/>
    </source>
</evidence>
<feature type="repeat" description="ANK" evidence="1">
    <location>
        <begin position="909"/>
        <end position="941"/>
    </location>
</feature>
<evidence type="ECO:0000259" key="3">
    <source>
        <dbReference type="PROSITE" id="PS51205"/>
    </source>
</evidence>
<dbReference type="GO" id="GO:0030133">
    <property type="term" value="C:transport vesicle"/>
    <property type="evidence" value="ECO:0007669"/>
    <property type="project" value="TreeGrafter"/>
</dbReference>
<gene>
    <name evidence="5 6" type="primary">ANKRD27</name>
</gene>
<dbReference type="RefSeq" id="XP_032833325.1">
    <property type="nucleotide sequence ID" value="XM_032977434.1"/>
</dbReference>
<dbReference type="SUPFAM" id="SSF109993">
    <property type="entry name" value="VPS9 domain"/>
    <property type="match status" value="1"/>
</dbReference>
<feature type="compositionally biased region" description="Pro residues" evidence="2">
    <location>
        <begin position="1068"/>
        <end position="1079"/>
    </location>
</feature>
<proteinExistence type="predicted"/>
<dbReference type="Pfam" id="PF02204">
    <property type="entry name" value="VPS9"/>
    <property type="match status" value="1"/>
</dbReference>
<dbReference type="Gene3D" id="1.20.1050.80">
    <property type="entry name" value="VPS9 domain"/>
    <property type="match status" value="1"/>
</dbReference>
<dbReference type="GO" id="GO:0097422">
    <property type="term" value="C:tubular endosome"/>
    <property type="evidence" value="ECO:0007669"/>
    <property type="project" value="TreeGrafter"/>
</dbReference>
<keyword evidence="4" id="KW-1185">Reference proteome</keyword>